<organism evidence="3 4">
    <name type="scientific">Candidatus Avichristensenella intestinipullorum</name>
    <dbReference type="NCBI Taxonomy" id="2840693"/>
    <lineage>
        <taxon>Bacteria</taxon>
        <taxon>Bacillati</taxon>
        <taxon>Bacillota</taxon>
        <taxon>Clostridia</taxon>
        <taxon>Candidatus Avichristensenella</taxon>
    </lineage>
</organism>
<proteinExistence type="inferred from homology"/>
<evidence type="ECO:0000313" key="4">
    <source>
        <dbReference type="Proteomes" id="UP000886819"/>
    </source>
</evidence>
<dbReference type="Pfam" id="PF07261">
    <property type="entry name" value="DnaB_2"/>
    <property type="match status" value="1"/>
</dbReference>
<evidence type="ECO:0000259" key="2">
    <source>
        <dbReference type="Pfam" id="PF07261"/>
    </source>
</evidence>
<evidence type="ECO:0000256" key="1">
    <source>
        <dbReference type="ARBA" id="ARBA00093462"/>
    </source>
</evidence>
<dbReference type="InterPro" id="IPR034829">
    <property type="entry name" value="DnaD-like_sf"/>
</dbReference>
<dbReference type="Gene3D" id="1.10.10.630">
    <property type="entry name" value="DnaD domain-like"/>
    <property type="match status" value="2"/>
</dbReference>
<comment type="caution">
    <text evidence="3">The sequence shown here is derived from an EMBL/GenBank/DDBJ whole genome shotgun (WGS) entry which is preliminary data.</text>
</comment>
<dbReference type="AlphaFoldDB" id="A0A9D1CHW3"/>
<reference evidence="3" key="2">
    <citation type="journal article" date="2021" name="PeerJ">
        <title>Extensive microbial diversity within the chicken gut microbiome revealed by metagenomics and culture.</title>
        <authorList>
            <person name="Gilroy R."/>
            <person name="Ravi A."/>
            <person name="Getino M."/>
            <person name="Pursley I."/>
            <person name="Horton D.L."/>
            <person name="Alikhan N.F."/>
            <person name="Baker D."/>
            <person name="Gharbi K."/>
            <person name="Hall N."/>
            <person name="Watson M."/>
            <person name="Adriaenssens E.M."/>
            <person name="Foster-Nyarko E."/>
            <person name="Jarju S."/>
            <person name="Secka A."/>
            <person name="Antonio M."/>
            <person name="Oren A."/>
            <person name="Chaudhuri R.R."/>
            <person name="La Ragione R."/>
            <person name="Hildebrand F."/>
            <person name="Pallen M.J."/>
        </authorList>
    </citation>
    <scope>NUCLEOTIDE SEQUENCE</scope>
    <source>
        <strain evidence="3">ChiHile30-977</strain>
    </source>
</reference>
<accession>A0A9D1CHW3</accession>
<dbReference type="Proteomes" id="UP000886819">
    <property type="component" value="Unassembled WGS sequence"/>
</dbReference>
<protein>
    <submittedName>
        <fullName evidence="3">DnaD domain protein</fullName>
    </submittedName>
</protein>
<sequence>MPVFGFADKYAMFDATPVENLFIQEYMVRADGDFVKVYLYGLMQCYHPVHSASLSTVARDLGMEVSRVENAFAYWERMGLVQRVSDNPPSWAYRNLKQLELMRAQDDDGLYRYADFNNSLQAQFGADRLLHPQDFERVYDWIEGLGLPEEVVLMLVSGQIKARGKKFPFKSIDPIARAWAEANVRTIADAEEMSRMYTERYQAIKQVYKKLGKRHQVSEPDEALYERWTREWGFDLPAILAACDETSKGVPTFGYLNGILERMHQQGLHSEEDLRADLEADRDVKALLRELGMRAASPTDDSRSMLEGFLREGFARETIALAATRVARKGGRLDALERTLRIWKEAGALSYESATAYLKRMDAQRKAQPAATRAPKTVPAQRYTQREYTREELDALFEVI</sequence>
<name>A0A9D1CHW3_9FIRM</name>
<feature type="domain" description="DnaB/C C-terminal" evidence="2">
    <location>
        <begin position="127"/>
        <end position="192"/>
    </location>
</feature>
<comment type="similarity">
    <text evidence="1">Belongs to the DnaB/DnaD family.</text>
</comment>
<reference evidence="3" key="1">
    <citation type="submission" date="2020-10" db="EMBL/GenBank/DDBJ databases">
        <authorList>
            <person name="Gilroy R."/>
        </authorList>
    </citation>
    <scope>NUCLEOTIDE SEQUENCE</scope>
    <source>
        <strain evidence="3">ChiHile30-977</strain>
    </source>
</reference>
<dbReference type="InterPro" id="IPR006343">
    <property type="entry name" value="DnaB/C_C"/>
</dbReference>
<gene>
    <name evidence="3" type="ORF">IAA66_01010</name>
</gene>
<dbReference type="EMBL" id="DVFI01000012">
    <property type="protein sequence ID" value="HIQ62150.1"/>
    <property type="molecule type" value="Genomic_DNA"/>
</dbReference>
<evidence type="ECO:0000313" key="3">
    <source>
        <dbReference type="EMBL" id="HIQ62150.1"/>
    </source>
</evidence>